<dbReference type="InterPro" id="IPR047084">
    <property type="entry name" value="GFAT_N"/>
</dbReference>
<dbReference type="STRING" id="37360.A0A0G4INU2"/>
<dbReference type="Pfam" id="PF01380">
    <property type="entry name" value="SIS"/>
    <property type="match status" value="2"/>
</dbReference>
<evidence type="ECO:0000313" key="13">
    <source>
        <dbReference type="Proteomes" id="UP000290189"/>
    </source>
</evidence>
<dbReference type="InterPro" id="IPR005855">
    <property type="entry name" value="GFAT"/>
</dbReference>
<dbReference type="PANTHER" id="PTHR10937">
    <property type="entry name" value="GLUCOSAMINE--FRUCTOSE-6-PHOSPHATE AMINOTRANSFERASE, ISOMERIZING"/>
    <property type="match status" value="1"/>
</dbReference>
<dbReference type="GO" id="GO:0006487">
    <property type="term" value="P:protein N-linked glycosylation"/>
    <property type="evidence" value="ECO:0007669"/>
    <property type="project" value="TreeGrafter"/>
</dbReference>
<dbReference type="GO" id="GO:0004360">
    <property type="term" value="F:glutamine-fructose-6-phosphate transaminase (isomerizing) activity"/>
    <property type="evidence" value="ECO:0007669"/>
    <property type="project" value="UniProtKB-EC"/>
</dbReference>
<dbReference type="FunFam" id="3.60.20.10:FF:000006">
    <property type="entry name" value="Glutamine--fructose-6-phosphate aminotransferase [isomerizing]"/>
    <property type="match status" value="1"/>
</dbReference>
<evidence type="ECO:0000256" key="6">
    <source>
        <dbReference type="ARBA" id="ARBA00022737"/>
    </source>
</evidence>
<keyword evidence="4" id="KW-0032">Aminotransferase</keyword>
<dbReference type="Gene3D" id="3.60.20.10">
    <property type="entry name" value="Glutamine Phosphoribosylpyrophosphate, subunit 1, domain 1"/>
    <property type="match status" value="1"/>
</dbReference>
<dbReference type="EMBL" id="OVEO01000019">
    <property type="protein sequence ID" value="SPR01942.1"/>
    <property type="molecule type" value="Genomic_DNA"/>
</dbReference>
<proteinExistence type="predicted"/>
<evidence type="ECO:0000259" key="8">
    <source>
        <dbReference type="PROSITE" id="PS51278"/>
    </source>
</evidence>
<organism evidence="10 12">
    <name type="scientific">Plasmodiophora brassicae</name>
    <name type="common">Clubroot disease agent</name>
    <dbReference type="NCBI Taxonomy" id="37360"/>
    <lineage>
        <taxon>Eukaryota</taxon>
        <taxon>Sar</taxon>
        <taxon>Rhizaria</taxon>
        <taxon>Endomyxa</taxon>
        <taxon>Phytomyxea</taxon>
        <taxon>Plasmodiophorida</taxon>
        <taxon>Plasmodiophoridae</taxon>
        <taxon>Plasmodiophora</taxon>
    </lineage>
</organism>
<dbReference type="InterPro" id="IPR029055">
    <property type="entry name" value="Ntn_hydrolases_N"/>
</dbReference>
<protein>
    <recommendedName>
        <fullName evidence="3">Glutamine--fructose-6-phosphate aminotransferase [isomerizing]</fullName>
        <ecNumber evidence="2">2.6.1.16</ecNumber>
    </recommendedName>
</protein>
<keyword evidence="7" id="KW-0315">Glutamine amidotransferase</keyword>
<evidence type="ECO:0000259" key="9">
    <source>
        <dbReference type="PROSITE" id="PS51464"/>
    </source>
</evidence>
<dbReference type="AlphaFoldDB" id="A0A0G4INU2"/>
<dbReference type="GO" id="GO:0006047">
    <property type="term" value="P:UDP-N-acetylglucosamine metabolic process"/>
    <property type="evidence" value="ECO:0007669"/>
    <property type="project" value="TreeGrafter"/>
</dbReference>
<keyword evidence="6" id="KW-0677">Repeat</keyword>
<accession>A0A0G4INU2</accession>
<feature type="domain" description="SIS" evidence="9">
    <location>
        <begin position="324"/>
        <end position="465"/>
    </location>
</feature>
<keyword evidence="5" id="KW-0808">Transferase</keyword>
<reference evidence="11 13" key="2">
    <citation type="submission" date="2018-03" db="EMBL/GenBank/DDBJ databases">
        <authorList>
            <person name="Fogelqvist J."/>
        </authorList>
    </citation>
    <scope>NUCLEOTIDE SEQUENCE [LARGE SCALE GENOMIC DNA]</scope>
</reference>
<comment type="catalytic activity">
    <reaction evidence="1">
        <text>D-fructose 6-phosphate + L-glutamine = D-glucosamine 6-phosphate + L-glutamate</text>
        <dbReference type="Rhea" id="RHEA:13237"/>
        <dbReference type="ChEBI" id="CHEBI:29985"/>
        <dbReference type="ChEBI" id="CHEBI:58359"/>
        <dbReference type="ChEBI" id="CHEBI:58725"/>
        <dbReference type="ChEBI" id="CHEBI:61527"/>
        <dbReference type="EC" id="2.6.1.16"/>
    </reaction>
</comment>
<evidence type="ECO:0000313" key="12">
    <source>
        <dbReference type="Proteomes" id="UP000039324"/>
    </source>
</evidence>
<feature type="domain" description="SIS" evidence="9">
    <location>
        <begin position="504"/>
        <end position="643"/>
    </location>
</feature>
<dbReference type="PROSITE" id="PS51278">
    <property type="entry name" value="GATASE_TYPE_2"/>
    <property type="match status" value="1"/>
</dbReference>
<evidence type="ECO:0000256" key="4">
    <source>
        <dbReference type="ARBA" id="ARBA00022576"/>
    </source>
</evidence>
<reference evidence="10 12" key="1">
    <citation type="submission" date="2015-02" db="EMBL/GenBank/DDBJ databases">
        <authorList>
            <person name="Chooi Y.-H."/>
        </authorList>
    </citation>
    <scope>NUCLEOTIDE SEQUENCE [LARGE SCALE GENOMIC DNA]</scope>
    <source>
        <strain evidence="10">E3</strain>
    </source>
</reference>
<dbReference type="InterPro" id="IPR017932">
    <property type="entry name" value="GATase_2_dom"/>
</dbReference>
<evidence type="ECO:0000256" key="2">
    <source>
        <dbReference type="ARBA" id="ARBA00012916"/>
    </source>
</evidence>
<evidence type="ECO:0000256" key="3">
    <source>
        <dbReference type="ARBA" id="ARBA00016090"/>
    </source>
</evidence>
<evidence type="ECO:0000313" key="10">
    <source>
        <dbReference type="EMBL" id="CEO96988.1"/>
    </source>
</evidence>
<geneLocation type="mitochondrion" evidence="11"/>
<dbReference type="EC" id="2.6.1.16" evidence="2"/>
<dbReference type="Proteomes" id="UP000290189">
    <property type="component" value="Unassembled WGS sequence"/>
</dbReference>
<dbReference type="InterPro" id="IPR035466">
    <property type="entry name" value="GlmS/AgaS_SIS"/>
</dbReference>
<dbReference type="EMBL" id="CDSF01000077">
    <property type="protein sequence ID" value="CEO96988.1"/>
    <property type="molecule type" value="Genomic_DNA"/>
</dbReference>
<dbReference type="Gene3D" id="3.40.50.10490">
    <property type="entry name" value="Glucose-6-phosphate isomerase like protein, domain 1"/>
    <property type="match status" value="2"/>
</dbReference>
<dbReference type="Pfam" id="PF13522">
    <property type="entry name" value="GATase_6"/>
    <property type="match status" value="1"/>
</dbReference>
<evidence type="ECO:0000256" key="7">
    <source>
        <dbReference type="ARBA" id="ARBA00022962"/>
    </source>
</evidence>
<dbReference type="OrthoDB" id="15235at2759"/>
<dbReference type="CDD" id="cd05009">
    <property type="entry name" value="SIS_GlmS_GlmD_2"/>
    <property type="match status" value="1"/>
</dbReference>
<dbReference type="InterPro" id="IPR035490">
    <property type="entry name" value="GlmS/FrlB_SIS"/>
</dbReference>
<dbReference type="GO" id="GO:0097367">
    <property type="term" value="F:carbohydrate derivative binding"/>
    <property type="evidence" value="ECO:0007669"/>
    <property type="project" value="InterPro"/>
</dbReference>
<dbReference type="Proteomes" id="UP000039324">
    <property type="component" value="Unassembled WGS sequence"/>
</dbReference>
<feature type="domain" description="Glutamine amidotransferase type-2" evidence="8">
    <location>
        <begin position="35"/>
        <end position="261"/>
    </location>
</feature>
<dbReference type="CDD" id="cd05008">
    <property type="entry name" value="SIS_GlmS_GlmD_1"/>
    <property type="match status" value="1"/>
</dbReference>
<dbReference type="OMA" id="ASEYRYA"/>
<sequence length="653" mass="70365">MWRAILPRTDAWRLAAAGVGAVTLWAHHRRQADACGIVAYVGNDAAVNYLLEGLTILQNRGYDSCGVATLGAAGTHDIVTTKFASKGTTSDSIALLKKEAPSRHTGHHIGVAHTRWATHGGKTDENAHPHSDSKRRIALVHNGTIENSGKLKEELLAKGMTFDGQTDTEVIAKLIGSYLDEGLPLMDAVKTALARLEGTYGLAIMSKDQPDQLIAARNGSPLVIGIGKDQMFVASEHTAFGRHTNDYISLNDGEIAVVTSKDVGLDKSRMEHSIKEDILLSPDPYPHWTIREIMEQPEAVARALNYGGRLCTGSRVRLGGLETNKAMLMNIRHLVISACGTSFFAGQYGAALMRYVNAFDTVNVVDAAELNLPYLPHPHKSAGLLVISQSGETKDVHRAIKLAEDQDIPRFSVINAVGSLIARTTRCGVYVNAGREHAVASTKAFVTQVTVLALIAGWFAQNRDSGDKARPNSLQRRQELANALHRLPTYVGMTLHGRDNIAAIAQKIKDAKHIFVLGRGFGEPIAQEGALKIKEITYIHAEGYSGGALKHGPFALIEKGTPIIMLILDDQNASFMRTAAEEVRARGAYTIIVTDNPSLAADVADEAIFIPSNGPLTALLSVVPLQVLAYELAIARGIDPDKPKNLAKAVTVD</sequence>
<keyword evidence="11" id="KW-0496">Mitochondrion</keyword>
<dbReference type="GO" id="GO:0006002">
    <property type="term" value="P:fructose 6-phosphate metabolic process"/>
    <property type="evidence" value="ECO:0007669"/>
    <property type="project" value="TreeGrafter"/>
</dbReference>
<evidence type="ECO:0000256" key="1">
    <source>
        <dbReference type="ARBA" id="ARBA00001031"/>
    </source>
</evidence>
<dbReference type="CDD" id="cd00714">
    <property type="entry name" value="GFAT"/>
    <property type="match status" value="1"/>
</dbReference>
<keyword evidence="12" id="KW-1185">Reference proteome</keyword>
<dbReference type="PROSITE" id="PS51464">
    <property type="entry name" value="SIS"/>
    <property type="match status" value="2"/>
</dbReference>
<dbReference type="NCBIfam" id="TIGR01135">
    <property type="entry name" value="glmS"/>
    <property type="match status" value="1"/>
</dbReference>
<dbReference type="SUPFAM" id="SSF53697">
    <property type="entry name" value="SIS domain"/>
    <property type="match status" value="1"/>
</dbReference>
<dbReference type="PANTHER" id="PTHR10937:SF0">
    <property type="entry name" value="GLUTAMINE--FRUCTOSE-6-PHOSPHATE TRANSAMINASE (ISOMERIZING)"/>
    <property type="match status" value="1"/>
</dbReference>
<dbReference type="InterPro" id="IPR046348">
    <property type="entry name" value="SIS_dom_sf"/>
</dbReference>
<evidence type="ECO:0000256" key="5">
    <source>
        <dbReference type="ARBA" id="ARBA00022679"/>
    </source>
</evidence>
<dbReference type="NCBIfam" id="NF001484">
    <property type="entry name" value="PRK00331.1"/>
    <property type="match status" value="1"/>
</dbReference>
<dbReference type="FunFam" id="3.40.50.10490:FF:000036">
    <property type="entry name" value="Glutamine-fructose-6-phosphate transaminase (Isomerizing), variant"/>
    <property type="match status" value="1"/>
</dbReference>
<name>A0A0G4INU2_PLABS</name>
<dbReference type="InterPro" id="IPR001347">
    <property type="entry name" value="SIS_dom"/>
</dbReference>
<evidence type="ECO:0000313" key="11">
    <source>
        <dbReference type="EMBL" id="SPR01942.1"/>
    </source>
</evidence>
<gene>
    <name evidence="10" type="ORF">PBRA_005592</name>
    <name evidence="11" type="ORF">PLBR_LOCUS9157</name>
</gene>
<dbReference type="SUPFAM" id="SSF56235">
    <property type="entry name" value="N-terminal nucleophile aminohydrolases (Ntn hydrolases)"/>
    <property type="match status" value="1"/>
</dbReference>